<dbReference type="PRINTS" id="PR00385">
    <property type="entry name" value="P450"/>
</dbReference>
<evidence type="ECO:0000256" key="2">
    <source>
        <dbReference type="PIRSR" id="PIRSR602401-1"/>
    </source>
</evidence>
<dbReference type="InterPro" id="IPR001128">
    <property type="entry name" value="Cyt_P450"/>
</dbReference>
<dbReference type="SUPFAM" id="SSF48264">
    <property type="entry name" value="Cytochrome P450"/>
    <property type="match status" value="1"/>
</dbReference>
<dbReference type="Gene3D" id="1.10.630.10">
    <property type="entry name" value="Cytochrome P450"/>
    <property type="match status" value="1"/>
</dbReference>
<dbReference type="GO" id="GO:0020037">
    <property type="term" value="F:heme binding"/>
    <property type="evidence" value="ECO:0007669"/>
    <property type="project" value="InterPro"/>
</dbReference>
<gene>
    <name evidence="3" type="ORF">BDV95DRAFT_627379</name>
</gene>
<dbReference type="PRINTS" id="PR00463">
    <property type="entry name" value="EP450I"/>
</dbReference>
<dbReference type="Pfam" id="PF00067">
    <property type="entry name" value="p450"/>
    <property type="match status" value="2"/>
</dbReference>
<comment type="cofactor">
    <cofactor evidence="2">
        <name>heme</name>
        <dbReference type="ChEBI" id="CHEBI:30413"/>
    </cofactor>
</comment>
<name>A0A7C8M899_9PLEO</name>
<keyword evidence="2" id="KW-0349">Heme</keyword>
<dbReference type="PANTHER" id="PTHR24305:SF166">
    <property type="entry name" value="CYTOCHROME P450 12A4, MITOCHONDRIAL-RELATED"/>
    <property type="match status" value="1"/>
</dbReference>
<keyword evidence="2" id="KW-0408">Iron</keyword>
<proteinExistence type="inferred from homology"/>
<dbReference type="AlphaFoldDB" id="A0A7C8M899"/>
<dbReference type="GO" id="GO:0005506">
    <property type="term" value="F:iron ion binding"/>
    <property type="evidence" value="ECO:0007669"/>
    <property type="project" value="InterPro"/>
</dbReference>
<evidence type="ECO:0000256" key="1">
    <source>
        <dbReference type="ARBA" id="ARBA00010617"/>
    </source>
</evidence>
<keyword evidence="4" id="KW-1185">Reference proteome</keyword>
<dbReference type="PANTHER" id="PTHR24305">
    <property type="entry name" value="CYTOCHROME P450"/>
    <property type="match status" value="1"/>
</dbReference>
<dbReference type="InterPro" id="IPR036396">
    <property type="entry name" value="Cyt_P450_sf"/>
</dbReference>
<evidence type="ECO:0000313" key="4">
    <source>
        <dbReference type="Proteomes" id="UP000481861"/>
    </source>
</evidence>
<dbReference type="InterPro" id="IPR002401">
    <property type="entry name" value="Cyt_P450_E_grp-I"/>
</dbReference>
<reference evidence="3 4" key="1">
    <citation type="submission" date="2020-01" db="EMBL/GenBank/DDBJ databases">
        <authorList>
            <consortium name="DOE Joint Genome Institute"/>
            <person name="Haridas S."/>
            <person name="Albert R."/>
            <person name="Binder M."/>
            <person name="Bloem J."/>
            <person name="Labutti K."/>
            <person name="Salamov A."/>
            <person name="Andreopoulos B."/>
            <person name="Baker S.E."/>
            <person name="Barry K."/>
            <person name="Bills G."/>
            <person name="Bluhm B.H."/>
            <person name="Cannon C."/>
            <person name="Castanera R."/>
            <person name="Culley D.E."/>
            <person name="Daum C."/>
            <person name="Ezra D."/>
            <person name="Gonzalez J.B."/>
            <person name="Henrissat B."/>
            <person name="Kuo A."/>
            <person name="Liang C."/>
            <person name="Lipzen A."/>
            <person name="Lutzoni F."/>
            <person name="Magnuson J."/>
            <person name="Mondo S."/>
            <person name="Nolan M."/>
            <person name="Ohm R."/>
            <person name="Pangilinan J."/>
            <person name="Park H.-J.H."/>
            <person name="Ramirez L."/>
            <person name="Alfaro M."/>
            <person name="Sun H."/>
            <person name="Tritt A."/>
            <person name="Yoshinaga Y."/>
            <person name="Zwiers L.-H.L."/>
            <person name="Turgeon B.G."/>
            <person name="Goodwin S.B."/>
            <person name="Spatafora J.W."/>
            <person name="Crous P.W."/>
            <person name="Grigoriev I.V."/>
        </authorList>
    </citation>
    <scope>NUCLEOTIDE SEQUENCE [LARGE SCALE GENOMIC DNA]</scope>
    <source>
        <strain evidence="3 4">CBS 611.86</strain>
    </source>
</reference>
<dbReference type="InterPro" id="IPR050121">
    <property type="entry name" value="Cytochrome_P450_monoxygenase"/>
</dbReference>
<dbReference type="EMBL" id="JAADJZ010000007">
    <property type="protein sequence ID" value="KAF2873460.1"/>
    <property type="molecule type" value="Genomic_DNA"/>
</dbReference>
<keyword evidence="2" id="KW-0479">Metal-binding</keyword>
<evidence type="ECO:0000313" key="3">
    <source>
        <dbReference type="EMBL" id="KAF2873460.1"/>
    </source>
</evidence>
<comment type="similarity">
    <text evidence="1">Belongs to the cytochrome P450 family.</text>
</comment>
<comment type="caution">
    <text evidence="3">The sequence shown here is derived from an EMBL/GenBank/DDBJ whole genome shotgun (WGS) entry which is preliminary data.</text>
</comment>
<dbReference type="Proteomes" id="UP000481861">
    <property type="component" value="Unassembled WGS sequence"/>
</dbReference>
<dbReference type="OrthoDB" id="1470350at2759"/>
<organism evidence="3 4">
    <name type="scientific">Massariosphaeria phaeospora</name>
    <dbReference type="NCBI Taxonomy" id="100035"/>
    <lineage>
        <taxon>Eukaryota</taxon>
        <taxon>Fungi</taxon>
        <taxon>Dikarya</taxon>
        <taxon>Ascomycota</taxon>
        <taxon>Pezizomycotina</taxon>
        <taxon>Dothideomycetes</taxon>
        <taxon>Pleosporomycetidae</taxon>
        <taxon>Pleosporales</taxon>
        <taxon>Pleosporales incertae sedis</taxon>
        <taxon>Massariosphaeria</taxon>
    </lineage>
</organism>
<accession>A0A7C8M899</accession>
<protein>
    <submittedName>
        <fullName evidence="3">Cytochrome P450</fullName>
    </submittedName>
</protein>
<dbReference type="GO" id="GO:0004497">
    <property type="term" value="F:monooxygenase activity"/>
    <property type="evidence" value="ECO:0007669"/>
    <property type="project" value="InterPro"/>
</dbReference>
<sequence>MFLPACSQRACALLDRLPVKALLPCWTLYARRGWFTGDRAETTLRLGKIWALVTPVGVYVQIADPDAIHDVLARRLDFRRPTEPYKILELFGPCISSADAENWPRHRKVLAAPFNERIMGVVWSESVTQAQDMLRSWTSADEISSCSKDTHTLSLNVLAVIGFNKSFKFRSWKREDNNKQGIIKDEDNNISYRDALQTILDNTLFLLILRPKFLSYRFLPRSWRRIGEAAATFKGYMTQLLAQEMAALKQGTAGSGSLMTSFVRAGDAYQKGFEKHIDRDTRTKGLSVDEIFGNMFVINFAGHDTTANTLAFAMLLLAAHPEIQEWLAEKVVGLTADTKPEQWEYNELFPKLVRLQALMVRNRTITIPPNVGVFSHVPATHSHPEHYPEPLRFIPSRWIRLQSHTTETLESLITPRKGAYLAWAEGPQVCPGMKFSRVEFVAVLACLIRGCRIEAVRLKGESEEMMRKRVMQVVDDSELGLLLRMRNVERVRLRCVRV</sequence>
<dbReference type="GO" id="GO:0016705">
    <property type="term" value="F:oxidoreductase activity, acting on paired donors, with incorporation or reduction of molecular oxygen"/>
    <property type="evidence" value="ECO:0007669"/>
    <property type="project" value="InterPro"/>
</dbReference>
<feature type="binding site" description="axial binding residue" evidence="2">
    <location>
        <position position="430"/>
    </location>
    <ligand>
        <name>heme</name>
        <dbReference type="ChEBI" id="CHEBI:30413"/>
    </ligand>
    <ligandPart>
        <name>Fe</name>
        <dbReference type="ChEBI" id="CHEBI:18248"/>
    </ligandPart>
</feature>